<gene>
    <name evidence="2" type="ORF">AB3G34_07655</name>
</gene>
<sequence>MQETKGFNKQSVRLKLSSVLILILCLFTIVNSNAQTKNKAIGNPVNLLDDNLTYWYKLMGVPHKTVQGLPPGTPTGDGMYGKSMGANDPKEVFKVITLNGEKVLKVTGEIYGGLTTKAQYENYHLQLKYKWGSKKWEPRLNLSRDTGIMYHLAGSDEDAFWGAFLMGAEFQIAQGSTGDAFLIPNNDFTSNTIANIRKAKGEKWNVKSPLNSYYGNLQVGEFNRSENFESELSKWTTIDLYTIGNSAVYLVNGHIVNAIQNIGTQKQDLSVTSLSKGKIQLQSEGAEVYYKDISIESITDYPTAIKKTAGFSETVHWKSGIALFTFNNYSFPEQLELAKSTGLKYIEGYTFGKAGPELRDSLIMNLSPSGIQKLNKMVQKSGLKMESLFILGGETIDKWKRDFELAKGLNVKFVSAEPPLDMLDAIDSLAGVYGIKVALHNHWKGKSDYWNPDLVLAALKNHPNLGACPDIGHWPKSGINPVKGLKKLEGHILGIHFKDIAEYNNVTIKDVTIGTGMINFPEVFAELKRQNFTGNINIERDQKDLPNNLNSVTQSIMYCDKITNVAPTISTPLPLSILAMDKSNRSIRHSVVFKLKNTLTDLDKKQFFEEVNKLAAIIGVEKFEILKQTNIKTKFDYGISMIFKDDEAYQIYSYHPNHLAFIKNYWSTKVEDFLEIDYEAITETIK</sequence>
<dbReference type="PANTHER" id="PTHR12110">
    <property type="entry name" value="HYDROXYPYRUVATE ISOMERASE"/>
    <property type="match status" value="1"/>
</dbReference>
<dbReference type="InterPro" id="IPR036237">
    <property type="entry name" value="Xyl_isomerase-like_sf"/>
</dbReference>
<organism evidence="2">
    <name type="scientific">Flavobacterium sp. WC2409</name>
    <dbReference type="NCBI Taxonomy" id="3234139"/>
    <lineage>
        <taxon>Bacteria</taxon>
        <taxon>Pseudomonadati</taxon>
        <taxon>Bacteroidota</taxon>
        <taxon>Flavobacteriia</taxon>
        <taxon>Flavobacteriales</taxon>
        <taxon>Flavobacteriaceae</taxon>
        <taxon>Flavobacterium</taxon>
    </lineage>
</organism>
<dbReference type="InterPro" id="IPR050312">
    <property type="entry name" value="IolE/XylAMocC-like"/>
</dbReference>
<dbReference type="GO" id="GO:0016787">
    <property type="term" value="F:hydrolase activity"/>
    <property type="evidence" value="ECO:0007669"/>
    <property type="project" value="UniProtKB-KW"/>
</dbReference>
<dbReference type="PANTHER" id="PTHR12110:SF41">
    <property type="entry name" value="INOSOSE DEHYDRATASE"/>
    <property type="match status" value="1"/>
</dbReference>
<feature type="domain" description="Stress-response A/B barrel" evidence="1">
    <location>
        <begin position="587"/>
        <end position="678"/>
    </location>
</feature>
<dbReference type="Gene3D" id="3.30.70.100">
    <property type="match status" value="1"/>
</dbReference>
<dbReference type="InterPro" id="IPR010496">
    <property type="entry name" value="AL/BT2_dom"/>
</dbReference>
<evidence type="ECO:0000259" key="1">
    <source>
        <dbReference type="PROSITE" id="PS51502"/>
    </source>
</evidence>
<dbReference type="Gene3D" id="3.20.20.150">
    <property type="entry name" value="Divalent-metal-dependent TIM barrel enzymes"/>
    <property type="match status" value="1"/>
</dbReference>
<evidence type="ECO:0000313" key="2">
    <source>
        <dbReference type="EMBL" id="XDU96979.1"/>
    </source>
</evidence>
<reference evidence="2" key="1">
    <citation type="submission" date="2024-07" db="EMBL/GenBank/DDBJ databases">
        <authorList>
            <person name="Biller S.J."/>
        </authorList>
    </citation>
    <scope>NUCLEOTIDE SEQUENCE</scope>
    <source>
        <strain evidence="2">WC2409</strain>
    </source>
</reference>
<proteinExistence type="predicted"/>
<dbReference type="PROSITE" id="PS51502">
    <property type="entry name" value="S_R_A_B_BARREL"/>
    <property type="match status" value="1"/>
</dbReference>
<dbReference type="SUPFAM" id="SSF51658">
    <property type="entry name" value="Xylose isomerase-like"/>
    <property type="match status" value="1"/>
</dbReference>
<dbReference type="RefSeq" id="WP_369753970.1">
    <property type="nucleotide sequence ID" value="NZ_CP165625.1"/>
</dbReference>
<dbReference type="AlphaFoldDB" id="A0AB39W7A6"/>
<dbReference type="EMBL" id="CP165625">
    <property type="protein sequence ID" value="XDU96979.1"/>
    <property type="molecule type" value="Genomic_DNA"/>
</dbReference>
<dbReference type="Pfam" id="PF01261">
    <property type="entry name" value="AP_endonuc_2"/>
    <property type="match status" value="1"/>
</dbReference>
<accession>A0AB39W7A6</accession>
<name>A0AB39W7A6_9FLAO</name>
<keyword evidence="2" id="KW-0378">Hydrolase</keyword>
<dbReference type="Gene3D" id="2.60.120.560">
    <property type="entry name" value="Exo-inulinase, domain 1"/>
    <property type="match status" value="1"/>
</dbReference>
<protein>
    <submittedName>
        <fullName evidence="2">Family 16 glycoside hydrolase</fullName>
    </submittedName>
</protein>
<dbReference type="Pfam" id="PF06439">
    <property type="entry name" value="3keto-disac_hyd"/>
    <property type="match status" value="1"/>
</dbReference>
<dbReference type="SUPFAM" id="SSF54909">
    <property type="entry name" value="Dimeric alpha+beta barrel"/>
    <property type="match status" value="1"/>
</dbReference>
<dbReference type="InterPro" id="IPR013022">
    <property type="entry name" value="Xyl_isomerase-like_TIM-brl"/>
</dbReference>
<dbReference type="SMART" id="SM00886">
    <property type="entry name" value="Dabb"/>
    <property type="match status" value="1"/>
</dbReference>
<dbReference type="InterPro" id="IPR013097">
    <property type="entry name" value="Dabb"/>
</dbReference>
<dbReference type="InterPro" id="IPR011008">
    <property type="entry name" value="Dimeric_a/b-barrel"/>
</dbReference>
<dbReference type="Pfam" id="PF07876">
    <property type="entry name" value="Dabb"/>
    <property type="match status" value="1"/>
</dbReference>